<dbReference type="SUPFAM" id="SSF81345">
    <property type="entry name" value="ABC transporter involved in vitamin B12 uptake, BtuC"/>
    <property type="match status" value="1"/>
</dbReference>
<dbReference type="GO" id="GO:0043190">
    <property type="term" value="C:ATP-binding cassette (ABC) transporter complex"/>
    <property type="evidence" value="ECO:0007669"/>
    <property type="project" value="InterPro"/>
</dbReference>
<dbReference type="InterPro" id="IPR001626">
    <property type="entry name" value="ABC_TroCD"/>
</dbReference>
<evidence type="ECO:0000256" key="1">
    <source>
        <dbReference type="ARBA" id="ARBA00004141"/>
    </source>
</evidence>
<evidence type="ECO:0000256" key="5">
    <source>
        <dbReference type="ARBA" id="ARBA00023136"/>
    </source>
</evidence>
<organism evidence="8 9">
    <name type="scientific">Bombiscardovia coagulans</name>
    <dbReference type="NCBI Taxonomy" id="686666"/>
    <lineage>
        <taxon>Bacteria</taxon>
        <taxon>Bacillati</taxon>
        <taxon>Actinomycetota</taxon>
        <taxon>Actinomycetes</taxon>
        <taxon>Bifidobacteriales</taxon>
        <taxon>Bifidobacteriaceae</taxon>
        <taxon>Bombiscardovia</taxon>
    </lineage>
</organism>
<evidence type="ECO:0000313" key="8">
    <source>
        <dbReference type="EMBL" id="OZG50012.1"/>
    </source>
</evidence>
<proteinExistence type="inferred from homology"/>
<dbReference type="EMBL" id="MWWS01000004">
    <property type="protein sequence ID" value="OZG50012.1"/>
    <property type="molecule type" value="Genomic_DNA"/>
</dbReference>
<feature type="transmembrane region" description="Helical" evidence="7">
    <location>
        <begin position="254"/>
        <end position="273"/>
    </location>
</feature>
<protein>
    <submittedName>
        <fullName evidence="8">Zinc ABC transporter permease</fullName>
    </submittedName>
</protein>
<feature type="transmembrane region" description="Helical" evidence="7">
    <location>
        <begin position="183"/>
        <end position="214"/>
    </location>
</feature>
<keyword evidence="3 6" id="KW-0812">Transmembrane</keyword>
<feature type="transmembrane region" description="Helical" evidence="7">
    <location>
        <begin position="126"/>
        <end position="159"/>
    </location>
</feature>
<dbReference type="AlphaFoldDB" id="A0A261ET13"/>
<keyword evidence="5 7" id="KW-0472">Membrane</keyword>
<name>A0A261ET13_9BIFI</name>
<evidence type="ECO:0000256" key="7">
    <source>
        <dbReference type="SAM" id="Phobius"/>
    </source>
</evidence>
<dbReference type="InterPro" id="IPR037294">
    <property type="entry name" value="ABC_BtuC-like"/>
</dbReference>
<dbReference type="Proteomes" id="UP000216004">
    <property type="component" value="Unassembled WGS sequence"/>
</dbReference>
<comment type="subcellular location">
    <subcellularLocation>
        <location evidence="6">Cell membrane</location>
        <topology evidence="6">Multi-pass membrane protein</topology>
    </subcellularLocation>
    <subcellularLocation>
        <location evidence="1">Membrane</location>
        <topology evidence="1">Multi-pass membrane protein</topology>
    </subcellularLocation>
</comment>
<evidence type="ECO:0000256" key="2">
    <source>
        <dbReference type="ARBA" id="ARBA00008034"/>
    </source>
</evidence>
<feature type="transmembrane region" description="Helical" evidence="7">
    <location>
        <begin position="97"/>
        <end position="114"/>
    </location>
</feature>
<accession>A0A261ET13</accession>
<dbReference type="Pfam" id="PF00950">
    <property type="entry name" value="ABC-3"/>
    <property type="match status" value="1"/>
</dbReference>
<dbReference type="GO" id="GO:0055085">
    <property type="term" value="P:transmembrane transport"/>
    <property type="evidence" value="ECO:0007669"/>
    <property type="project" value="InterPro"/>
</dbReference>
<keyword evidence="6" id="KW-0813">Transport</keyword>
<gene>
    <name evidence="8" type="ORF">BOCO_0529</name>
</gene>
<evidence type="ECO:0000256" key="3">
    <source>
        <dbReference type="ARBA" id="ARBA00022692"/>
    </source>
</evidence>
<sequence length="281" mass="29141">MTTFTFDPHWFTTLEAPFMLKAILAGALIAIAAGTMGYFTIARNSTFAAHALAHIGLPGATGAVLLGLPVSAGMGLFALAGALVIAALGKKASQREIATGTVLAFATGLGLFFARLSSSASQQMQAILFGSILTVSTGQLVTFIIFDLVLILALCLVYRPLLFSSVDEQVAQAKGVPIAAMNVLYMTLMAGVITIAVPAVGTLLIFALIVTPAATANILTASPLKAMGISSLICLIAIWAGLVLSTMFPAPPSFIIVTISTLIWALTKFGHYLSTFTNKAS</sequence>
<evidence type="ECO:0000256" key="4">
    <source>
        <dbReference type="ARBA" id="ARBA00022989"/>
    </source>
</evidence>
<dbReference type="PANTHER" id="PTHR30477:SF21">
    <property type="entry name" value="ABC-3 PROTEIN"/>
    <property type="match status" value="1"/>
</dbReference>
<feature type="transmembrane region" description="Helical" evidence="7">
    <location>
        <begin position="20"/>
        <end position="41"/>
    </location>
</feature>
<dbReference type="RefSeq" id="WP_094722553.1">
    <property type="nucleotide sequence ID" value="NZ_MWWS01000004.1"/>
</dbReference>
<dbReference type="PANTHER" id="PTHR30477">
    <property type="entry name" value="ABC-TRANSPORTER METAL-BINDING PROTEIN"/>
    <property type="match status" value="1"/>
</dbReference>
<dbReference type="OrthoDB" id="2375762at2"/>
<evidence type="ECO:0000256" key="6">
    <source>
        <dbReference type="RuleBase" id="RU003943"/>
    </source>
</evidence>
<feature type="transmembrane region" description="Helical" evidence="7">
    <location>
        <begin position="62"/>
        <end position="85"/>
    </location>
</feature>
<reference evidence="8 9" key="1">
    <citation type="journal article" date="2017" name="BMC Genomics">
        <title>Comparative genomic and phylogenomic analyses of the Bifidobacteriaceae family.</title>
        <authorList>
            <person name="Lugli G.A."/>
            <person name="Milani C."/>
            <person name="Turroni F."/>
            <person name="Duranti S."/>
            <person name="Mancabelli L."/>
            <person name="Mangifesta M."/>
            <person name="Ferrario C."/>
            <person name="Modesto M."/>
            <person name="Mattarelli P."/>
            <person name="Jiri K."/>
            <person name="van Sinderen D."/>
            <person name="Ventura M."/>
        </authorList>
    </citation>
    <scope>NUCLEOTIDE SEQUENCE [LARGE SCALE GENOMIC DNA]</scope>
    <source>
        <strain evidence="8 9">DSM 22924</strain>
    </source>
</reference>
<comment type="caution">
    <text evidence="8">The sequence shown here is derived from an EMBL/GenBank/DDBJ whole genome shotgun (WGS) entry which is preliminary data.</text>
</comment>
<evidence type="ECO:0000313" key="9">
    <source>
        <dbReference type="Proteomes" id="UP000216004"/>
    </source>
</evidence>
<keyword evidence="9" id="KW-1185">Reference proteome</keyword>
<dbReference type="Gene3D" id="1.10.3470.10">
    <property type="entry name" value="ABC transporter involved in vitamin B12 uptake, BtuC"/>
    <property type="match status" value="1"/>
</dbReference>
<comment type="similarity">
    <text evidence="2 6">Belongs to the ABC-3 integral membrane protein family.</text>
</comment>
<feature type="transmembrane region" description="Helical" evidence="7">
    <location>
        <begin position="226"/>
        <end position="248"/>
    </location>
</feature>
<keyword evidence="4 7" id="KW-1133">Transmembrane helix</keyword>